<reference evidence="2 3" key="3">
    <citation type="journal article" date="2011" name="Nat. Chem. Biol.">
        <title>Reveromycin A biosynthesis uses RevG and RevJ for stereospecific spiroacetal formation.</title>
        <authorList>
            <person name="Takahashi S."/>
            <person name="Toyoda A."/>
            <person name="Sekiyama Y."/>
            <person name="Takagi H."/>
            <person name="Nogawa T."/>
            <person name="Uramoto M."/>
            <person name="Suzuki R."/>
            <person name="Koshino H."/>
            <person name="Kumano T."/>
            <person name="Panthee S."/>
            <person name="Dairi T."/>
            <person name="Ishikawa J."/>
            <person name="Ikeda H."/>
            <person name="Sakaki Y."/>
            <person name="Osada H."/>
        </authorList>
    </citation>
    <scope>NUCLEOTIDE SEQUENCE [LARGE SCALE GENOMIC DNA]</scope>
    <source>
        <strain evidence="2 3">SN-593</strain>
    </source>
</reference>
<sequence>MTTKRPELGDWAGVDELRALQQRRLPALLARAAASPFYRRRHAGRALPATVEDFRALEPTGKQDLRDAYPYGLLAVAKEELATYHESSGTAGQPTASYYTEQDWADLAERYARKWVGITAGDTFLVRTPYALMITGHLAHAAARSHGATVVPADSRSAATPPARLVRVLHDLEVTLTWSNPTETLLWSAAARAAGLDPGKDFPWLRALFVGGEPLSPARRARISEIWNVPVVEEYGSTETGTLAGQCPEGRLHLWADRALFEVFDPATGAITEEGRGRLVVTPLYREAMPLLRYNLDDDVEISYASCRCDWQLPVVTVFGRSGFGHPVGGGSVDQHRLEELVFQLPVEDQVVFWRARADRDLLRVQMEVPAERREGATARLAASIGAELGVPCEVEGLEPGTLVPLAALTSDPDVLKPRGLFGPDEDWDRALLYY</sequence>
<dbReference type="PANTHER" id="PTHR43845">
    <property type="entry name" value="BLR5969 PROTEIN"/>
    <property type="match status" value="1"/>
</dbReference>
<dbReference type="RefSeq" id="WP_202236186.1">
    <property type="nucleotide sequence ID" value="NZ_AP018365.1"/>
</dbReference>
<dbReference type="Pfam" id="PF00501">
    <property type="entry name" value="AMP-binding"/>
    <property type="match status" value="1"/>
</dbReference>
<reference evidence="2 3" key="2">
    <citation type="journal article" date="2011" name="J. Antibiot.">
        <title>Furaquinocins I and J: novel polyketide isoprenoid hybrid compounds from Streptomyces reveromyceticus SN-593.</title>
        <authorList>
            <person name="Panthee S."/>
            <person name="Takahashi S."/>
            <person name="Takagi H."/>
            <person name="Nogawa T."/>
            <person name="Oowada E."/>
            <person name="Uramoto M."/>
            <person name="Osada H."/>
        </authorList>
    </citation>
    <scope>NUCLEOTIDE SEQUENCE [LARGE SCALE GENOMIC DNA]</scope>
    <source>
        <strain evidence="2 3">SN-593</strain>
    </source>
</reference>
<keyword evidence="3" id="KW-1185">Reference proteome</keyword>
<evidence type="ECO:0000259" key="1">
    <source>
        <dbReference type="Pfam" id="PF00501"/>
    </source>
</evidence>
<evidence type="ECO:0000313" key="3">
    <source>
        <dbReference type="Proteomes" id="UP000595703"/>
    </source>
</evidence>
<evidence type="ECO:0000313" key="2">
    <source>
        <dbReference type="EMBL" id="BBB00121.1"/>
    </source>
</evidence>
<name>A0A7U3UWL7_9ACTN</name>
<organism evidence="2 3">
    <name type="scientific">Actinacidiphila reveromycinica</name>
    <dbReference type="NCBI Taxonomy" id="659352"/>
    <lineage>
        <taxon>Bacteria</taxon>
        <taxon>Bacillati</taxon>
        <taxon>Actinomycetota</taxon>
        <taxon>Actinomycetes</taxon>
        <taxon>Kitasatosporales</taxon>
        <taxon>Streptomycetaceae</taxon>
        <taxon>Actinacidiphila</taxon>
    </lineage>
</organism>
<dbReference type="EMBL" id="AP018365">
    <property type="protein sequence ID" value="BBB00121.1"/>
    <property type="molecule type" value="Genomic_DNA"/>
</dbReference>
<reference evidence="2 3" key="1">
    <citation type="journal article" date="2010" name="J. Bacteriol.">
        <title>Biochemical characterization of a novel indole prenyltransferase from Streptomyces sp. SN-593.</title>
        <authorList>
            <person name="Takahashi S."/>
            <person name="Takagi H."/>
            <person name="Toyoda A."/>
            <person name="Uramoto M."/>
            <person name="Nogawa T."/>
            <person name="Ueki M."/>
            <person name="Sakaki Y."/>
            <person name="Osada H."/>
        </authorList>
    </citation>
    <scope>NUCLEOTIDE SEQUENCE [LARGE SCALE GENOMIC DNA]</scope>
    <source>
        <strain evidence="2 3">SN-593</strain>
    </source>
</reference>
<dbReference type="Gene3D" id="3.40.50.12780">
    <property type="entry name" value="N-terminal domain of ligase-like"/>
    <property type="match status" value="1"/>
</dbReference>
<gene>
    <name evidence="2" type="ORF">RVR_7038</name>
</gene>
<dbReference type="KEGG" id="arev:RVR_7038"/>
<dbReference type="SUPFAM" id="SSF56801">
    <property type="entry name" value="Acetyl-CoA synthetase-like"/>
    <property type="match status" value="1"/>
</dbReference>
<dbReference type="PANTHER" id="PTHR43845:SF1">
    <property type="entry name" value="BLR5969 PROTEIN"/>
    <property type="match status" value="1"/>
</dbReference>
<dbReference type="InterPro" id="IPR000873">
    <property type="entry name" value="AMP-dep_synth/lig_dom"/>
</dbReference>
<feature type="domain" description="AMP-dependent synthetase/ligase" evidence="1">
    <location>
        <begin position="76"/>
        <end position="246"/>
    </location>
</feature>
<dbReference type="Proteomes" id="UP000595703">
    <property type="component" value="Chromosome"/>
</dbReference>
<proteinExistence type="predicted"/>
<dbReference type="InterPro" id="IPR042099">
    <property type="entry name" value="ANL_N_sf"/>
</dbReference>
<reference evidence="2 3" key="4">
    <citation type="journal article" date="2020" name="Sci. Rep.">
        <title>beta-carboline chemical signals induce reveromycin production through a LuxR family regulator in Streptomyces sp. SN-593.</title>
        <authorList>
            <person name="Panthee S."/>
            <person name="Kito N."/>
            <person name="Hayashi T."/>
            <person name="Shimizu T."/>
            <person name="Ishikawa J."/>
            <person name="Hamamoto H."/>
            <person name="Osada H."/>
            <person name="Takahashi S."/>
        </authorList>
    </citation>
    <scope>NUCLEOTIDE SEQUENCE [LARGE SCALE GENOMIC DNA]</scope>
    <source>
        <strain evidence="2 3">SN-593</strain>
    </source>
</reference>
<protein>
    <submittedName>
        <fullName evidence="2">Putative coenzyme F390 synthetase</fullName>
    </submittedName>
</protein>
<accession>A0A7U3UWL7</accession>
<dbReference type="AlphaFoldDB" id="A0A7U3UWL7"/>